<sequence>MPRKQEICVASPEVAMHGEINIHARVAVVTKAKLDDIRIGGECLCGPAPKPEYDVLVLIDGSDSYNNKVCILTERSMPAKPSSPPRS</sequence>
<reference evidence="1" key="1">
    <citation type="journal article" date="2010" name="Science">
        <title>Plasticity of animal genome architecture unmasked by rapid evolution of a pelagic tunicate.</title>
        <authorList>
            <person name="Denoeud F."/>
            <person name="Henriet S."/>
            <person name="Mungpakdee S."/>
            <person name="Aury J.M."/>
            <person name="Da Silva C."/>
            <person name="Brinkmann H."/>
            <person name="Mikhaleva J."/>
            <person name="Olsen L.C."/>
            <person name="Jubin C."/>
            <person name="Canestro C."/>
            <person name="Bouquet J.M."/>
            <person name="Danks G."/>
            <person name="Poulain J."/>
            <person name="Campsteijn C."/>
            <person name="Adamski M."/>
            <person name="Cross I."/>
            <person name="Yadetie F."/>
            <person name="Muffato M."/>
            <person name="Louis A."/>
            <person name="Butcher S."/>
            <person name="Tsagkogeorga G."/>
            <person name="Konrad A."/>
            <person name="Singh S."/>
            <person name="Jensen M.F."/>
            <person name="Cong E.H."/>
            <person name="Eikeseth-Otteraa H."/>
            <person name="Noel B."/>
            <person name="Anthouard V."/>
            <person name="Porcel B.M."/>
            <person name="Kachouri-Lafond R."/>
            <person name="Nishino A."/>
            <person name="Ugolini M."/>
            <person name="Chourrout P."/>
            <person name="Nishida H."/>
            <person name="Aasland R."/>
            <person name="Huzurbazar S."/>
            <person name="Westhof E."/>
            <person name="Delsuc F."/>
            <person name="Lehrach H."/>
            <person name="Reinhardt R."/>
            <person name="Weissenbach J."/>
            <person name="Roy S.W."/>
            <person name="Artiguenave F."/>
            <person name="Postlethwait J.H."/>
            <person name="Manak J.R."/>
            <person name="Thompson E.M."/>
            <person name="Jaillon O."/>
            <person name="Du Pasquier L."/>
            <person name="Boudinot P."/>
            <person name="Liberles D.A."/>
            <person name="Volff J.N."/>
            <person name="Philippe H."/>
            <person name="Lenhard B."/>
            <person name="Roest Crollius H."/>
            <person name="Wincker P."/>
            <person name="Chourrout D."/>
        </authorList>
    </citation>
    <scope>NUCLEOTIDE SEQUENCE [LARGE SCALE GENOMIC DNA]</scope>
</reference>
<dbReference type="InParanoid" id="E4XJW1"/>
<proteinExistence type="predicted"/>
<dbReference type="AlphaFoldDB" id="E4XJW1"/>
<organism evidence="1">
    <name type="scientific">Oikopleura dioica</name>
    <name type="common">Tunicate</name>
    <dbReference type="NCBI Taxonomy" id="34765"/>
    <lineage>
        <taxon>Eukaryota</taxon>
        <taxon>Metazoa</taxon>
        <taxon>Chordata</taxon>
        <taxon>Tunicata</taxon>
        <taxon>Appendicularia</taxon>
        <taxon>Copelata</taxon>
        <taxon>Oikopleuridae</taxon>
        <taxon>Oikopleura</taxon>
    </lineage>
</organism>
<name>E4XJW1_OIKDI</name>
<dbReference type="EMBL" id="FN653062">
    <property type="protein sequence ID" value="CBY24747.1"/>
    <property type="molecule type" value="Genomic_DNA"/>
</dbReference>
<keyword evidence="2" id="KW-1185">Reference proteome</keyword>
<evidence type="ECO:0000313" key="2">
    <source>
        <dbReference type="Proteomes" id="UP000001307"/>
    </source>
</evidence>
<evidence type="ECO:0000313" key="1">
    <source>
        <dbReference type="EMBL" id="CBY24747.1"/>
    </source>
</evidence>
<gene>
    <name evidence="1" type="ORF">GSOID_T00012917001</name>
</gene>
<accession>E4XJW1</accession>
<dbReference type="Proteomes" id="UP000001307">
    <property type="component" value="Unassembled WGS sequence"/>
</dbReference>
<protein>
    <submittedName>
        <fullName evidence="1">Uncharacterized protein</fullName>
    </submittedName>
</protein>